<comment type="caution">
    <text evidence="1">The sequence shown here is derived from an EMBL/GenBank/DDBJ whole genome shotgun (WGS) entry which is preliminary data.</text>
</comment>
<protein>
    <recommendedName>
        <fullName evidence="3">Methyltransferase domain-containing protein</fullName>
    </recommendedName>
</protein>
<keyword evidence="2" id="KW-1185">Reference proteome</keyword>
<dbReference type="Proteomes" id="UP000479293">
    <property type="component" value="Unassembled WGS sequence"/>
</dbReference>
<evidence type="ECO:0008006" key="3">
    <source>
        <dbReference type="Google" id="ProtNLM"/>
    </source>
</evidence>
<sequence>MKYKYLARSIFNYFGSKSCPACGSQDVKMMARKFFVTRLFKCENCFLQFRHPKDNESFQFNFYQREYEQNDNITTKLPSDEELIVMKKQNFANKDVSRYSKIFKNLYNHLSTNEISLIDYGSSWGYQSFQFLKEGFDCSSFEISEPRARYGNEKLGLNIKINEAELPKSNHIFFSSHVIEHVPSPKKMITLGMQLLNMGGYFIAESPNGSIEFRERDPKDYNKLWGEVHPNFLTSEFYSHAFNDYPYLITSSPFNDLPQLVEKWDKKSQVKLDLTGAQMVIIARNCKVK</sequence>
<evidence type="ECO:0000313" key="2">
    <source>
        <dbReference type="Proteomes" id="UP000479293"/>
    </source>
</evidence>
<dbReference type="RefSeq" id="WP_152756350.1">
    <property type="nucleotide sequence ID" value="NZ_WHLY01000002.1"/>
</dbReference>
<name>A0A7C9BMH0_9BACT</name>
<reference evidence="1 2" key="1">
    <citation type="submission" date="2019-10" db="EMBL/GenBank/DDBJ databases">
        <title>Draft Genome Sequence of Cytophagaceae sp. SJW1-29.</title>
        <authorList>
            <person name="Choi A."/>
        </authorList>
    </citation>
    <scope>NUCLEOTIDE SEQUENCE [LARGE SCALE GENOMIC DNA]</scope>
    <source>
        <strain evidence="1 2">SJW1-29</strain>
    </source>
</reference>
<proteinExistence type="predicted"/>
<dbReference type="AlphaFoldDB" id="A0A7C9BMH0"/>
<accession>A0A7C9BMH0</accession>
<dbReference type="EMBL" id="WHLY01000002">
    <property type="protein sequence ID" value="MPR32119.1"/>
    <property type="molecule type" value="Genomic_DNA"/>
</dbReference>
<dbReference type="Gene3D" id="3.40.50.150">
    <property type="entry name" value="Vaccinia Virus protein VP39"/>
    <property type="match status" value="1"/>
</dbReference>
<dbReference type="SUPFAM" id="SSF53335">
    <property type="entry name" value="S-adenosyl-L-methionine-dependent methyltransferases"/>
    <property type="match status" value="1"/>
</dbReference>
<organism evidence="1 2">
    <name type="scientific">Salmonirosea aquatica</name>
    <dbReference type="NCBI Taxonomy" id="2654236"/>
    <lineage>
        <taxon>Bacteria</taxon>
        <taxon>Pseudomonadati</taxon>
        <taxon>Bacteroidota</taxon>
        <taxon>Cytophagia</taxon>
        <taxon>Cytophagales</taxon>
        <taxon>Spirosomataceae</taxon>
        <taxon>Salmonirosea</taxon>
    </lineage>
</organism>
<dbReference type="InterPro" id="IPR029063">
    <property type="entry name" value="SAM-dependent_MTases_sf"/>
</dbReference>
<gene>
    <name evidence="1" type="ORF">GBK04_01850</name>
</gene>
<evidence type="ECO:0000313" key="1">
    <source>
        <dbReference type="EMBL" id="MPR32119.1"/>
    </source>
</evidence>